<keyword evidence="4" id="KW-1185">Reference proteome</keyword>
<dbReference type="Pfam" id="PF04264">
    <property type="entry name" value="YceI"/>
    <property type="match status" value="1"/>
</dbReference>
<evidence type="ECO:0000313" key="4">
    <source>
        <dbReference type="Proteomes" id="UP000276603"/>
    </source>
</evidence>
<dbReference type="Proteomes" id="UP000276603">
    <property type="component" value="Unassembled WGS sequence"/>
</dbReference>
<feature type="signal peptide" evidence="1">
    <location>
        <begin position="1"/>
        <end position="19"/>
    </location>
</feature>
<dbReference type="InterPro" id="IPR007372">
    <property type="entry name" value="Lipid/polyisoprenoid-bd_YceI"/>
</dbReference>
<evidence type="ECO:0000256" key="1">
    <source>
        <dbReference type="SAM" id="SignalP"/>
    </source>
</evidence>
<feature type="domain" description="Lipid/polyisoprenoid-binding YceI-like" evidence="2">
    <location>
        <begin position="22"/>
        <end position="191"/>
    </location>
</feature>
<dbReference type="SMART" id="SM00867">
    <property type="entry name" value="YceI"/>
    <property type="match status" value="1"/>
</dbReference>
<dbReference type="OrthoDB" id="951410at2"/>
<organism evidence="3 4">
    <name type="scientific">Ulvibacterium marinum</name>
    <dbReference type="NCBI Taxonomy" id="2419782"/>
    <lineage>
        <taxon>Bacteria</taxon>
        <taxon>Pseudomonadati</taxon>
        <taxon>Bacteroidota</taxon>
        <taxon>Flavobacteriia</taxon>
        <taxon>Flavobacteriales</taxon>
        <taxon>Flavobacteriaceae</taxon>
        <taxon>Ulvibacterium</taxon>
    </lineage>
</organism>
<keyword evidence="1" id="KW-0732">Signal</keyword>
<evidence type="ECO:0000313" key="3">
    <source>
        <dbReference type="EMBL" id="RKN79734.1"/>
    </source>
</evidence>
<dbReference type="AlphaFoldDB" id="A0A3B0C6B2"/>
<dbReference type="RefSeq" id="WP_120712542.1">
    <property type="nucleotide sequence ID" value="NZ_RBCJ01000003.1"/>
</dbReference>
<reference evidence="3 4" key="1">
    <citation type="submission" date="2018-10" db="EMBL/GenBank/DDBJ databases">
        <title>Ulvibacterium marinum gen. nov., sp. nov., a novel marine bacterium of the family Flavobacteriaceae, isolated from a culture of the green alga Ulva prolifera.</title>
        <authorList>
            <person name="Zhang Z."/>
        </authorList>
    </citation>
    <scope>NUCLEOTIDE SEQUENCE [LARGE SCALE GENOMIC DNA]</scope>
    <source>
        <strain evidence="3 4">CCMM003</strain>
    </source>
</reference>
<dbReference type="InterPro" id="IPR036761">
    <property type="entry name" value="TTHA0802/YceI-like_sf"/>
</dbReference>
<sequence>MKKVVFLLIAMGFVSVLNAQKRFHVDTTNSIIKWTGSNLFKFNKHFGTVKFEKGNLVLKKDSIIGGDFEIDMNTIRNTDGKYNEMLVGHLKNEDFFDVEKYPKSRLEILKITYKDHSNLDIEARLTIKGITQPINYSSTLDQSGEQLIMKSQFIIDRTRWNVNYESKSLLHGLKDDIISDAIEFEVTVALKSDK</sequence>
<evidence type="ECO:0000259" key="2">
    <source>
        <dbReference type="SMART" id="SM00867"/>
    </source>
</evidence>
<comment type="caution">
    <text evidence="3">The sequence shown here is derived from an EMBL/GenBank/DDBJ whole genome shotgun (WGS) entry which is preliminary data.</text>
</comment>
<protein>
    <submittedName>
        <fullName evidence="3">YceI family protein</fullName>
    </submittedName>
</protein>
<dbReference type="EMBL" id="RBCJ01000003">
    <property type="protein sequence ID" value="RKN79734.1"/>
    <property type="molecule type" value="Genomic_DNA"/>
</dbReference>
<dbReference type="Gene3D" id="2.40.128.110">
    <property type="entry name" value="Lipid/polyisoprenoid-binding, YceI-like"/>
    <property type="match status" value="1"/>
</dbReference>
<name>A0A3B0C6B2_9FLAO</name>
<dbReference type="PANTHER" id="PTHR34406:SF1">
    <property type="entry name" value="PROTEIN YCEI"/>
    <property type="match status" value="1"/>
</dbReference>
<accession>A0A3B0C6B2</accession>
<feature type="chain" id="PRO_5017422565" evidence="1">
    <location>
        <begin position="20"/>
        <end position="194"/>
    </location>
</feature>
<gene>
    <name evidence="3" type="ORF">D7Z94_15745</name>
</gene>
<proteinExistence type="predicted"/>
<dbReference type="SUPFAM" id="SSF101874">
    <property type="entry name" value="YceI-like"/>
    <property type="match status" value="1"/>
</dbReference>
<dbReference type="PANTHER" id="PTHR34406">
    <property type="entry name" value="PROTEIN YCEI"/>
    <property type="match status" value="1"/>
</dbReference>